<dbReference type="CDD" id="cd01189">
    <property type="entry name" value="INT_ICEBs1_C_like"/>
    <property type="match status" value="1"/>
</dbReference>
<comment type="similarity">
    <text evidence="1">Belongs to the 'phage' integrase family.</text>
</comment>
<name>A0ABS3HQA1_9ENTE</name>
<reference evidence="6 7" key="1">
    <citation type="submission" date="2021-03" db="EMBL/GenBank/DDBJ databases">
        <title>Enterococcal diversity collection.</title>
        <authorList>
            <person name="Gilmore M.S."/>
            <person name="Schwartzman J."/>
            <person name="Van Tyne D."/>
            <person name="Martin M."/>
            <person name="Earl A.M."/>
            <person name="Manson A.L."/>
            <person name="Straub T."/>
            <person name="Salamzade R."/>
            <person name="Saavedra J."/>
            <person name="Lebreton F."/>
            <person name="Prichula J."/>
            <person name="Schaufler K."/>
            <person name="Gaca A."/>
            <person name="Sgardioli B."/>
            <person name="Wagenaar J."/>
            <person name="Strong T."/>
        </authorList>
    </citation>
    <scope>NUCLEOTIDE SEQUENCE [LARGE SCALE GENOMIC DNA]</scope>
    <source>
        <strain evidence="6 7">MJM16</strain>
    </source>
</reference>
<dbReference type="Gene3D" id="1.10.443.10">
    <property type="entry name" value="Intergrase catalytic core"/>
    <property type="match status" value="1"/>
</dbReference>
<evidence type="ECO:0000256" key="2">
    <source>
        <dbReference type="ARBA" id="ARBA00022908"/>
    </source>
</evidence>
<dbReference type="InterPro" id="IPR002104">
    <property type="entry name" value="Integrase_catalytic"/>
</dbReference>
<dbReference type="PROSITE" id="PS51898">
    <property type="entry name" value="TYR_RECOMBINASE"/>
    <property type="match status" value="1"/>
</dbReference>
<dbReference type="Pfam" id="PF14659">
    <property type="entry name" value="Phage_int_SAM_3"/>
    <property type="match status" value="1"/>
</dbReference>
<organism evidence="6 7">
    <name type="scientific">Candidatus Enterococcus murrayae</name>
    <dbReference type="NCBI Taxonomy" id="2815321"/>
    <lineage>
        <taxon>Bacteria</taxon>
        <taxon>Bacillati</taxon>
        <taxon>Bacillota</taxon>
        <taxon>Bacilli</taxon>
        <taxon>Lactobacillales</taxon>
        <taxon>Enterococcaceae</taxon>
        <taxon>Enterococcus</taxon>
    </lineage>
</organism>
<dbReference type="PANTHER" id="PTHR30349">
    <property type="entry name" value="PHAGE INTEGRASE-RELATED"/>
    <property type="match status" value="1"/>
</dbReference>
<comment type="caution">
    <text evidence="6">The sequence shown here is derived from an EMBL/GenBank/DDBJ whole genome shotgun (WGS) entry which is preliminary data.</text>
</comment>
<evidence type="ECO:0000256" key="1">
    <source>
        <dbReference type="ARBA" id="ARBA00008857"/>
    </source>
</evidence>
<dbReference type="EMBL" id="JAFLVR010000087">
    <property type="protein sequence ID" value="MBO0455070.1"/>
    <property type="molecule type" value="Genomic_DNA"/>
</dbReference>
<accession>A0ABS3HQA1</accession>
<dbReference type="InterPro" id="IPR010998">
    <property type="entry name" value="Integrase_recombinase_N"/>
</dbReference>
<keyword evidence="4" id="KW-0233">DNA recombination</keyword>
<sequence length="372" mass="43365">MRRGENIYQRKDGRWEGRYRKGRKADGQVKYGYVYGKSLREVRMKLYPLKVRYQTIQSMQGSSCIPLEEWGCQWLRAIKKDVKLSTYANYHYKLTKYVFPFIGDRSLNELTHETGNYLVQQWSLYGLKSSTMKVIMQILGQCLNKAKKGEHIKENPFSSIKLPKERKQKIRSLTEKEQEKLETAAINVGGVRGLPTYLALNTGLRIGEIAALRWTDIDFERNLIQVSHTYQRVASMDGLRKTQLVYDTVKTEASTRLVPFGTIMKRKLLRLKRQSTSQYVFSTNARPMEPRLLTYYFHQLRKKAGVQDIHFHQLRHTFATRCLEAQGDILSVSAILGHTSTQLTLDTYADSMIEQRMQVIVQLEKHLQRVNE</sequence>
<keyword evidence="2" id="KW-0229">DNA integration</keyword>
<keyword evidence="3" id="KW-0238">DNA-binding</keyword>
<dbReference type="Gene3D" id="1.10.150.130">
    <property type="match status" value="1"/>
</dbReference>
<dbReference type="RefSeq" id="WP_207110791.1">
    <property type="nucleotide sequence ID" value="NZ_JAFLVR010000087.1"/>
</dbReference>
<protein>
    <submittedName>
        <fullName evidence="6">Site-specific integrase</fullName>
    </submittedName>
</protein>
<feature type="domain" description="Tyr recombinase" evidence="5">
    <location>
        <begin position="168"/>
        <end position="362"/>
    </location>
</feature>
<evidence type="ECO:0000313" key="7">
    <source>
        <dbReference type="Proteomes" id="UP000664495"/>
    </source>
</evidence>
<dbReference type="InterPro" id="IPR004107">
    <property type="entry name" value="Integrase_SAM-like_N"/>
</dbReference>
<dbReference type="InterPro" id="IPR050090">
    <property type="entry name" value="Tyrosine_recombinase_XerCD"/>
</dbReference>
<proteinExistence type="inferred from homology"/>
<keyword evidence="7" id="KW-1185">Reference proteome</keyword>
<evidence type="ECO:0000256" key="3">
    <source>
        <dbReference type="ARBA" id="ARBA00023125"/>
    </source>
</evidence>
<evidence type="ECO:0000313" key="6">
    <source>
        <dbReference type="EMBL" id="MBO0455070.1"/>
    </source>
</evidence>
<dbReference type="SUPFAM" id="SSF56349">
    <property type="entry name" value="DNA breaking-rejoining enzymes"/>
    <property type="match status" value="1"/>
</dbReference>
<evidence type="ECO:0000259" key="5">
    <source>
        <dbReference type="PROSITE" id="PS51898"/>
    </source>
</evidence>
<dbReference type="InterPro" id="IPR013762">
    <property type="entry name" value="Integrase-like_cat_sf"/>
</dbReference>
<gene>
    <name evidence="6" type="ORF">JZO85_22710</name>
</gene>
<dbReference type="InterPro" id="IPR011010">
    <property type="entry name" value="DNA_brk_join_enz"/>
</dbReference>
<dbReference type="PANTHER" id="PTHR30349:SF64">
    <property type="entry name" value="PROPHAGE INTEGRASE INTD-RELATED"/>
    <property type="match status" value="1"/>
</dbReference>
<dbReference type="Pfam" id="PF00589">
    <property type="entry name" value="Phage_integrase"/>
    <property type="match status" value="1"/>
</dbReference>
<dbReference type="Proteomes" id="UP000664495">
    <property type="component" value="Unassembled WGS sequence"/>
</dbReference>
<evidence type="ECO:0000256" key="4">
    <source>
        <dbReference type="ARBA" id="ARBA00023172"/>
    </source>
</evidence>